<gene>
    <name evidence="3" type="ORF">BSAL_73165</name>
</gene>
<evidence type="ECO:0000259" key="2">
    <source>
        <dbReference type="Pfam" id="PF03781"/>
    </source>
</evidence>
<dbReference type="InterPro" id="IPR016187">
    <property type="entry name" value="CTDL_fold"/>
</dbReference>
<dbReference type="OrthoDB" id="10555912at2759"/>
<organism evidence="3 4">
    <name type="scientific">Bodo saltans</name>
    <name type="common">Flagellated protozoan</name>
    <dbReference type="NCBI Taxonomy" id="75058"/>
    <lineage>
        <taxon>Eukaryota</taxon>
        <taxon>Discoba</taxon>
        <taxon>Euglenozoa</taxon>
        <taxon>Kinetoplastea</taxon>
        <taxon>Metakinetoplastina</taxon>
        <taxon>Eubodonida</taxon>
        <taxon>Bodonidae</taxon>
        <taxon>Bodo</taxon>
    </lineage>
</organism>
<proteinExistence type="predicted"/>
<evidence type="ECO:0000256" key="1">
    <source>
        <dbReference type="SAM" id="SignalP"/>
    </source>
</evidence>
<dbReference type="AlphaFoldDB" id="A0A0S4IXF9"/>
<dbReference type="SUPFAM" id="SSF56436">
    <property type="entry name" value="C-type lectin-like"/>
    <property type="match status" value="1"/>
</dbReference>
<dbReference type="Pfam" id="PF03781">
    <property type="entry name" value="FGE-sulfatase"/>
    <property type="match status" value="1"/>
</dbReference>
<protein>
    <submittedName>
        <fullName evidence="3">Formylglycine-generating sulfatase, putative</fullName>
    </submittedName>
</protein>
<feature type="chain" id="PRO_5006621703" evidence="1">
    <location>
        <begin position="30"/>
        <end position="364"/>
    </location>
</feature>
<name>A0A0S4IXF9_BODSA</name>
<keyword evidence="1" id="KW-0732">Signal</keyword>
<evidence type="ECO:0000313" key="3">
    <source>
        <dbReference type="EMBL" id="CUG06590.1"/>
    </source>
</evidence>
<dbReference type="EMBL" id="CYKH01000608">
    <property type="protein sequence ID" value="CUG06590.1"/>
    <property type="molecule type" value="Genomic_DNA"/>
</dbReference>
<dbReference type="VEuPathDB" id="TriTrypDB:BSAL_73165"/>
<dbReference type="Gene3D" id="3.90.1580.10">
    <property type="entry name" value="paralog of FGE (formylglycine-generating enzyme)"/>
    <property type="match status" value="1"/>
</dbReference>
<dbReference type="InterPro" id="IPR005532">
    <property type="entry name" value="SUMF_dom"/>
</dbReference>
<evidence type="ECO:0000313" key="4">
    <source>
        <dbReference type="Proteomes" id="UP000051952"/>
    </source>
</evidence>
<dbReference type="InterPro" id="IPR042095">
    <property type="entry name" value="SUMF_sf"/>
</dbReference>
<feature type="signal peptide" evidence="1">
    <location>
        <begin position="1"/>
        <end position="29"/>
    </location>
</feature>
<reference evidence="4" key="1">
    <citation type="submission" date="2015-09" db="EMBL/GenBank/DDBJ databases">
        <authorList>
            <consortium name="Pathogen Informatics"/>
        </authorList>
    </citation>
    <scope>NUCLEOTIDE SEQUENCE [LARGE SCALE GENOMIC DNA]</scope>
    <source>
        <strain evidence="4">Lake Konstanz</strain>
    </source>
</reference>
<keyword evidence="4" id="KW-1185">Reference proteome</keyword>
<feature type="domain" description="Sulfatase-modifying factor enzyme-like" evidence="2">
    <location>
        <begin position="191"/>
        <end position="360"/>
    </location>
</feature>
<sequence>MDASRKYDCKGVVVIPMLLLLMLSGEVHAICVKVKPGLCPGSASCMCTLFLHCATTSSQLERNSSNGFPPPRYENDDGTCAGQCRHVIRSGCTNEAFCYQELGECPQWTPAPIIPPPTSTPSPVRPSFVGMVRIPNIEEGNVWIDQFEASVQMLLAKDESNTSTWALHPFNIPLDALDANGTRYRAVSPLSINSSYIADHVMPQAYISQEQASNACLAANKRLCTLAEYMAACSSNGSMLFPYGEQHIPGACNEGHPNPIITVYGDNATFNFTEMNNPILDTLPDTLVPSGTYLQCTNNVTNTFDMSGNLDEWVADRTSEGHGIFKGGYFVDATINGPGCTYMTVAHAPTYHDYSLGFRCCFGS</sequence>
<accession>A0A0S4IXF9</accession>
<dbReference type="Proteomes" id="UP000051952">
    <property type="component" value="Unassembled WGS sequence"/>
</dbReference>